<keyword evidence="1" id="KW-0732">Signal</keyword>
<keyword evidence="5" id="KW-1185">Reference proteome</keyword>
<reference evidence="3" key="1">
    <citation type="submission" date="2021-02" db="EMBL/GenBank/DDBJ databases">
        <authorList>
            <person name="Nowell W R."/>
        </authorList>
    </citation>
    <scope>NUCLEOTIDE SEQUENCE</scope>
</reference>
<comment type="caution">
    <text evidence="3">The sequence shown here is derived from an EMBL/GenBank/DDBJ whole genome shotgun (WGS) entry which is preliminary data.</text>
</comment>
<protein>
    <recommendedName>
        <fullName evidence="2">Apple domain-containing protein</fullName>
    </recommendedName>
</protein>
<dbReference type="PROSITE" id="PS50948">
    <property type="entry name" value="PAN"/>
    <property type="match status" value="1"/>
</dbReference>
<dbReference type="AlphaFoldDB" id="A0A813Q816"/>
<evidence type="ECO:0000259" key="2">
    <source>
        <dbReference type="PROSITE" id="PS50948"/>
    </source>
</evidence>
<sequence length="301" mass="34528">MHLMLLLHVILYISTPVDLKSSNIDSSSSSLLLDSDYCSQQRPLSSKTIVLPKKCSSWQDYCCTDVTNSEQNDTHSSFNNHSIPKLEFRAQTITIPFYALKIFSSLFNRSPNSSNVQLEMKIVKTCRKNILCSEPDCLVNRCSTKWTVEYSRLDGHHFSPWNCHTCVHTNHWRQCEQICAKCSQCIAYDFMMRGVLKGQCRLFYNVTNDNVMMNPQAKSARKIRIRCNGDLQINVAYQDDGELYNLTSNILRDIRNDDDRASLVKYVKIEVPIDTSMTKQNDDMASSHELIKGININESNL</sequence>
<accession>A0A813Q816</accession>
<dbReference type="Proteomes" id="UP000681722">
    <property type="component" value="Unassembled WGS sequence"/>
</dbReference>
<dbReference type="Proteomes" id="UP000663829">
    <property type="component" value="Unassembled WGS sequence"/>
</dbReference>
<evidence type="ECO:0000313" key="4">
    <source>
        <dbReference type="EMBL" id="CAF3544314.1"/>
    </source>
</evidence>
<evidence type="ECO:0000256" key="1">
    <source>
        <dbReference type="SAM" id="SignalP"/>
    </source>
</evidence>
<feature type="chain" id="PRO_5035682878" description="Apple domain-containing protein" evidence="1">
    <location>
        <begin position="20"/>
        <end position="301"/>
    </location>
</feature>
<evidence type="ECO:0000313" key="5">
    <source>
        <dbReference type="Proteomes" id="UP000663829"/>
    </source>
</evidence>
<dbReference type="InterPro" id="IPR003609">
    <property type="entry name" value="Pan_app"/>
</dbReference>
<evidence type="ECO:0000313" key="3">
    <source>
        <dbReference type="EMBL" id="CAF0763195.1"/>
    </source>
</evidence>
<proteinExistence type="predicted"/>
<feature type="signal peptide" evidence="1">
    <location>
        <begin position="1"/>
        <end position="19"/>
    </location>
</feature>
<organism evidence="3 5">
    <name type="scientific">Didymodactylos carnosus</name>
    <dbReference type="NCBI Taxonomy" id="1234261"/>
    <lineage>
        <taxon>Eukaryota</taxon>
        <taxon>Metazoa</taxon>
        <taxon>Spiralia</taxon>
        <taxon>Gnathifera</taxon>
        <taxon>Rotifera</taxon>
        <taxon>Eurotatoria</taxon>
        <taxon>Bdelloidea</taxon>
        <taxon>Philodinida</taxon>
        <taxon>Philodinidae</taxon>
        <taxon>Didymodactylos</taxon>
    </lineage>
</organism>
<name>A0A813Q816_9BILA</name>
<dbReference type="EMBL" id="CAJOBC010000140">
    <property type="protein sequence ID" value="CAF3544314.1"/>
    <property type="molecule type" value="Genomic_DNA"/>
</dbReference>
<gene>
    <name evidence="3" type="ORF">GPM918_LOCUS1506</name>
    <name evidence="4" type="ORF">SRO942_LOCUS1506</name>
</gene>
<feature type="domain" description="Apple" evidence="2">
    <location>
        <begin position="142"/>
        <end position="227"/>
    </location>
</feature>
<dbReference type="EMBL" id="CAJNOQ010000140">
    <property type="protein sequence ID" value="CAF0763195.1"/>
    <property type="molecule type" value="Genomic_DNA"/>
</dbReference>